<feature type="transmembrane region" description="Helical" evidence="5">
    <location>
        <begin position="123"/>
        <end position="143"/>
    </location>
</feature>
<feature type="transmembrane region" description="Helical" evidence="5">
    <location>
        <begin position="21"/>
        <end position="40"/>
    </location>
</feature>
<accession>A0ABN1DNY6</accession>
<gene>
    <name evidence="7" type="ORF">GCM10009533_53830</name>
</gene>
<proteinExistence type="predicted"/>
<evidence type="ECO:0000259" key="6">
    <source>
        <dbReference type="Pfam" id="PF04138"/>
    </source>
</evidence>
<dbReference type="Pfam" id="PF04138">
    <property type="entry name" value="GtrA_DPMS_TM"/>
    <property type="match status" value="1"/>
</dbReference>
<keyword evidence="3 5" id="KW-1133">Transmembrane helix</keyword>
<comment type="subcellular location">
    <subcellularLocation>
        <location evidence="1">Membrane</location>
        <topology evidence="1">Multi-pass membrane protein</topology>
    </subcellularLocation>
</comment>
<dbReference type="Proteomes" id="UP001500729">
    <property type="component" value="Unassembled WGS sequence"/>
</dbReference>
<keyword evidence="2 5" id="KW-0812">Transmembrane</keyword>
<evidence type="ECO:0000256" key="2">
    <source>
        <dbReference type="ARBA" id="ARBA00022692"/>
    </source>
</evidence>
<reference evidence="7 8" key="1">
    <citation type="journal article" date="2019" name="Int. J. Syst. Evol. Microbiol.">
        <title>The Global Catalogue of Microorganisms (GCM) 10K type strain sequencing project: providing services to taxonomists for standard genome sequencing and annotation.</title>
        <authorList>
            <consortium name="The Broad Institute Genomics Platform"/>
            <consortium name="The Broad Institute Genome Sequencing Center for Infectious Disease"/>
            <person name="Wu L."/>
            <person name="Ma J."/>
        </authorList>
    </citation>
    <scope>NUCLEOTIDE SEQUENCE [LARGE SCALE GENOMIC DNA]</scope>
    <source>
        <strain evidence="7 8">JCM 10303</strain>
    </source>
</reference>
<evidence type="ECO:0000313" key="8">
    <source>
        <dbReference type="Proteomes" id="UP001500729"/>
    </source>
</evidence>
<dbReference type="RefSeq" id="WP_009948223.1">
    <property type="nucleotide sequence ID" value="NZ_BAAAGS010000045.1"/>
</dbReference>
<evidence type="ECO:0000256" key="1">
    <source>
        <dbReference type="ARBA" id="ARBA00004141"/>
    </source>
</evidence>
<dbReference type="EMBL" id="BAAAGS010000045">
    <property type="protein sequence ID" value="GAA0548354.1"/>
    <property type="molecule type" value="Genomic_DNA"/>
</dbReference>
<organism evidence="7 8">
    <name type="scientific">Saccharopolyspora erythraea</name>
    <name type="common">Streptomyces erythraeus</name>
    <dbReference type="NCBI Taxonomy" id="1836"/>
    <lineage>
        <taxon>Bacteria</taxon>
        <taxon>Bacillati</taxon>
        <taxon>Actinomycetota</taxon>
        <taxon>Actinomycetes</taxon>
        <taxon>Pseudonocardiales</taxon>
        <taxon>Pseudonocardiaceae</taxon>
        <taxon>Saccharopolyspora</taxon>
    </lineage>
</organism>
<feature type="transmembrane region" description="Helical" evidence="5">
    <location>
        <begin position="46"/>
        <end position="68"/>
    </location>
</feature>
<evidence type="ECO:0000313" key="7">
    <source>
        <dbReference type="EMBL" id="GAA0548354.1"/>
    </source>
</evidence>
<evidence type="ECO:0000256" key="3">
    <source>
        <dbReference type="ARBA" id="ARBA00022989"/>
    </source>
</evidence>
<dbReference type="InterPro" id="IPR007267">
    <property type="entry name" value="GtrA_DPMS_TM"/>
</dbReference>
<name>A0ABN1DNY6_SACER</name>
<evidence type="ECO:0000256" key="4">
    <source>
        <dbReference type="ARBA" id="ARBA00023136"/>
    </source>
</evidence>
<keyword evidence="8" id="KW-1185">Reference proteome</keyword>
<feature type="transmembrane region" description="Helical" evidence="5">
    <location>
        <begin position="88"/>
        <end position="111"/>
    </location>
</feature>
<comment type="caution">
    <text evidence="7">The sequence shown here is derived from an EMBL/GenBank/DDBJ whole genome shotgun (WGS) entry which is preliminary data.</text>
</comment>
<evidence type="ECO:0000256" key="5">
    <source>
        <dbReference type="SAM" id="Phobius"/>
    </source>
</evidence>
<feature type="domain" description="GtrA/DPMS transmembrane" evidence="6">
    <location>
        <begin position="24"/>
        <end position="149"/>
    </location>
</feature>
<keyword evidence="4 5" id="KW-0472">Membrane</keyword>
<sequence length="153" mass="16187">MSQTAQERSSAETPARRYWRLLSRFAAASVVATGVSQVVFVTSFALGAVAVVSTVLAWLAGAVPNFLLNRRTWGGGGRSALRGEILRYAVISVGTALLAAGATSAAESLAVSAFPGSRTPQVAVVWGAFLGTYLVMFVVKFFLVDRLVFASRR</sequence>
<protein>
    <recommendedName>
        <fullName evidence="6">GtrA/DPMS transmembrane domain-containing protein</fullName>
    </recommendedName>
</protein>